<keyword evidence="9" id="KW-1185">Reference proteome</keyword>
<evidence type="ECO:0000256" key="5">
    <source>
        <dbReference type="ARBA" id="ARBA00022801"/>
    </source>
</evidence>
<dbReference type="AlphaFoldDB" id="A0A9P4UP57"/>
<dbReference type="InterPro" id="IPR029058">
    <property type="entry name" value="AB_hydrolase_fold"/>
</dbReference>
<dbReference type="PANTHER" id="PTHR11802:SF189">
    <property type="entry name" value="CARBOXYPEPTIDASE"/>
    <property type="match status" value="1"/>
</dbReference>
<keyword evidence="3" id="KW-0645">Protease</keyword>
<dbReference type="PRINTS" id="PR00724">
    <property type="entry name" value="CRBOXYPTASEC"/>
</dbReference>
<dbReference type="SUPFAM" id="SSF53474">
    <property type="entry name" value="alpha/beta-Hydrolases"/>
    <property type="match status" value="1"/>
</dbReference>
<evidence type="ECO:0000313" key="9">
    <source>
        <dbReference type="Proteomes" id="UP000799441"/>
    </source>
</evidence>
<evidence type="ECO:0000256" key="1">
    <source>
        <dbReference type="ARBA" id="ARBA00009431"/>
    </source>
</evidence>
<dbReference type="Proteomes" id="UP000799441">
    <property type="component" value="Unassembled WGS sequence"/>
</dbReference>
<dbReference type="Gene3D" id="3.40.50.1820">
    <property type="entry name" value="alpha/beta hydrolase"/>
    <property type="match status" value="1"/>
</dbReference>
<gene>
    <name evidence="8" type="ORF">K431DRAFT_270630</name>
</gene>
<reference evidence="8" key="1">
    <citation type="journal article" date="2020" name="Stud. Mycol.">
        <title>101 Dothideomycetes genomes: a test case for predicting lifestyles and emergence of pathogens.</title>
        <authorList>
            <person name="Haridas S."/>
            <person name="Albert R."/>
            <person name="Binder M."/>
            <person name="Bloem J."/>
            <person name="Labutti K."/>
            <person name="Salamov A."/>
            <person name="Andreopoulos B."/>
            <person name="Baker S."/>
            <person name="Barry K."/>
            <person name="Bills G."/>
            <person name="Bluhm B."/>
            <person name="Cannon C."/>
            <person name="Castanera R."/>
            <person name="Culley D."/>
            <person name="Daum C."/>
            <person name="Ezra D."/>
            <person name="Gonzalez J."/>
            <person name="Henrissat B."/>
            <person name="Kuo A."/>
            <person name="Liang C."/>
            <person name="Lipzen A."/>
            <person name="Lutzoni F."/>
            <person name="Magnuson J."/>
            <person name="Mondo S."/>
            <person name="Nolan M."/>
            <person name="Ohm R."/>
            <person name="Pangilinan J."/>
            <person name="Park H.-J."/>
            <person name="Ramirez L."/>
            <person name="Alfaro M."/>
            <person name="Sun H."/>
            <person name="Tritt A."/>
            <person name="Yoshinaga Y."/>
            <person name="Zwiers L.-H."/>
            <person name="Turgeon B."/>
            <person name="Goodwin S."/>
            <person name="Spatafora J."/>
            <person name="Crous P."/>
            <person name="Grigoriev I."/>
        </authorList>
    </citation>
    <scope>NUCLEOTIDE SEQUENCE</scope>
    <source>
        <strain evidence="8">CBS 116435</strain>
    </source>
</reference>
<evidence type="ECO:0000313" key="8">
    <source>
        <dbReference type="EMBL" id="KAF2720463.1"/>
    </source>
</evidence>
<protein>
    <submittedName>
        <fullName evidence="8">Carboxypeptidase S1</fullName>
    </submittedName>
</protein>
<keyword evidence="4 7" id="KW-0732">Signal</keyword>
<evidence type="ECO:0000256" key="7">
    <source>
        <dbReference type="SAM" id="SignalP"/>
    </source>
</evidence>
<dbReference type="Pfam" id="PF00450">
    <property type="entry name" value="Peptidase_S10"/>
    <property type="match status" value="1"/>
</dbReference>
<evidence type="ECO:0000256" key="3">
    <source>
        <dbReference type="ARBA" id="ARBA00022670"/>
    </source>
</evidence>
<comment type="caution">
    <text evidence="8">The sequence shown here is derived from an EMBL/GenBank/DDBJ whole genome shotgun (WGS) entry which is preliminary data.</text>
</comment>
<organism evidence="8 9">
    <name type="scientific">Polychaeton citri CBS 116435</name>
    <dbReference type="NCBI Taxonomy" id="1314669"/>
    <lineage>
        <taxon>Eukaryota</taxon>
        <taxon>Fungi</taxon>
        <taxon>Dikarya</taxon>
        <taxon>Ascomycota</taxon>
        <taxon>Pezizomycotina</taxon>
        <taxon>Dothideomycetes</taxon>
        <taxon>Dothideomycetidae</taxon>
        <taxon>Capnodiales</taxon>
        <taxon>Capnodiaceae</taxon>
        <taxon>Polychaeton</taxon>
    </lineage>
</organism>
<dbReference type="OrthoDB" id="443318at2759"/>
<evidence type="ECO:0000256" key="4">
    <source>
        <dbReference type="ARBA" id="ARBA00022729"/>
    </source>
</evidence>
<name>A0A9P4UP57_9PEZI</name>
<dbReference type="PANTHER" id="PTHR11802">
    <property type="entry name" value="SERINE PROTEASE FAMILY S10 SERINE CARBOXYPEPTIDASE"/>
    <property type="match status" value="1"/>
</dbReference>
<dbReference type="EMBL" id="MU003799">
    <property type="protein sequence ID" value="KAF2720463.1"/>
    <property type="molecule type" value="Genomic_DNA"/>
</dbReference>
<evidence type="ECO:0000256" key="6">
    <source>
        <dbReference type="ARBA" id="ARBA00023180"/>
    </source>
</evidence>
<feature type="chain" id="PRO_5040422284" evidence="7">
    <location>
        <begin position="19"/>
        <end position="614"/>
    </location>
</feature>
<dbReference type="GO" id="GO:0000324">
    <property type="term" value="C:fungal-type vacuole"/>
    <property type="evidence" value="ECO:0007669"/>
    <property type="project" value="TreeGrafter"/>
</dbReference>
<accession>A0A9P4UP57</accession>
<proteinExistence type="inferred from homology"/>
<sequence length="614" mass="67096">MYLIKSAVLLGLATSSFAFYNPPTPKDTFVKDIPSHPGLSIEYKQTAICETTAKAWAGYVHMPSTYLEDVVGNNPYNVSMFFWYFEARNNPTTAPTAVWLAGGPGVASTLSAGSENGPCNVLSDSNSTEANPWSLNVHSNVLYIDQPVGAGFSYNSLVNSTYDMLAFYVSGGMDAGITPVSTYNDDIPGPNATFLHGLLPDQNPAHSPNNTVFAARTLWHFSQAWFGNFPEYKTKDKSIGIWGNSYGGYWVPRTAALFLQQNAKIASRKLTGVKLPVKTIGITNGCVDVLYQADYYADMAYNNTYGFQAVPQAVYEEMKNNYTKPGGCRDQIQTCRDLGVKLDPLETSSNEEVNSACLSAQAYCFANVNIAFDVLSDRSDFDIAHTKPDPFPSSYADGFFNQDWVIREMGARVNFTATSLVDTNIFLGLTADPFRRAGMLDVEYLLKHKVNIALAYGDRDYRCPWIGAEALSLAANWTGAKAFRNAGYEYVTTNSSYQGGVVRQHGGLSFTRIFQSGHDVSVYQPETTYQIFNRAMFGKDIATGRKLATGDSCGYSSKGPSSSFGIKQKLPPVPPVECYIYNGDSCTESQLSALQDGSAVIENFIVVKPDGSQG</sequence>
<evidence type="ECO:0000256" key="2">
    <source>
        <dbReference type="ARBA" id="ARBA00022645"/>
    </source>
</evidence>
<comment type="similarity">
    <text evidence="1">Belongs to the peptidase S10 family.</text>
</comment>
<feature type="signal peptide" evidence="7">
    <location>
        <begin position="1"/>
        <end position="18"/>
    </location>
</feature>
<dbReference type="GO" id="GO:0006508">
    <property type="term" value="P:proteolysis"/>
    <property type="evidence" value="ECO:0007669"/>
    <property type="project" value="UniProtKB-KW"/>
</dbReference>
<keyword evidence="6" id="KW-0325">Glycoprotein</keyword>
<dbReference type="GO" id="GO:0004185">
    <property type="term" value="F:serine-type carboxypeptidase activity"/>
    <property type="evidence" value="ECO:0007669"/>
    <property type="project" value="InterPro"/>
</dbReference>
<dbReference type="InterPro" id="IPR001563">
    <property type="entry name" value="Peptidase_S10"/>
</dbReference>
<keyword evidence="5" id="KW-0378">Hydrolase</keyword>
<keyword evidence="2 8" id="KW-0121">Carboxypeptidase</keyword>